<dbReference type="InterPro" id="IPR000489">
    <property type="entry name" value="Pterin-binding_dom"/>
</dbReference>
<organism evidence="2">
    <name type="scientific">mine drainage metagenome</name>
    <dbReference type="NCBI Taxonomy" id="410659"/>
    <lineage>
        <taxon>unclassified sequences</taxon>
        <taxon>metagenomes</taxon>
        <taxon>ecological metagenomes</taxon>
    </lineage>
</organism>
<keyword evidence="2" id="KW-0808">Transferase</keyword>
<reference evidence="2" key="2">
    <citation type="journal article" date="2014" name="ISME J.">
        <title>Microbial stratification in low pH oxic and suboxic macroscopic growths along an acid mine drainage.</title>
        <authorList>
            <person name="Mendez-Garcia C."/>
            <person name="Mesa V."/>
            <person name="Sprenger R.R."/>
            <person name="Richter M."/>
            <person name="Diez M.S."/>
            <person name="Solano J."/>
            <person name="Bargiela R."/>
            <person name="Golyshina O.V."/>
            <person name="Manteca A."/>
            <person name="Ramos J.L."/>
            <person name="Gallego J.R."/>
            <person name="Llorente I."/>
            <person name="Martins Dos Santos V.A."/>
            <person name="Jensen O.N."/>
            <person name="Pelaez A.I."/>
            <person name="Sanchez J."/>
            <person name="Ferrer M."/>
        </authorList>
    </citation>
    <scope>NUCLEOTIDE SEQUENCE</scope>
</reference>
<dbReference type="InterPro" id="IPR011005">
    <property type="entry name" value="Dihydropteroate_synth-like_sf"/>
</dbReference>
<protein>
    <submittedName>
        <fullName evidence="2">Dihydropteroate synthase</fullName>
        <ecNumber evidence="2">2.5.1.15</ecNumber>
    </submittedName>
</protein>
<dbReference type="PANTHER" id="PTHR20941">
    <property type="entry name" value="FOLATE SYNTHESIS PROTEINS"/>
    <property type="match status" value="1"/>
</dbReference>
<dbReference type="InterPro" id="IPR045031">
    <property type="entry name" value="DHP_synth-like"/>
</dbReference>
<dbReference type="EC" id="2.5.1.15" evidence="2"/>
<accession>T1BVE6</accession>
<feature type="non-terminal residue" evidence="2">
    <location>
        <position position="1"/>
    </location>
</feature>
<dbReference type="GO" id="GO:0046654">
    <property type="term" value="P:tetrahydrofolate biosynthetic process"/>
    <property type="evidence" value="ECO:0007669"/>
    <property type="project" value="TreeGrafter"/>
</dbReference>
<comment type="caution">
    <text evidence="2">The sequence shown here is derived from an EMBL/GenBank/DDBJ whole genome shotgun (WGS) entry which is preliminary data.</text>
</comment>
<dbReference type="SUPFAM" id="SSF51717">
    <property type="entry name" value="Dihydropteroate synthetase-like"/>
    <property type="match status" value="1"/>
</dbReference>
<reference evidence="2" key="1">
    <citation type="submission" date="2013-08" db="EMBL/GenBank/DDBJ databases">
        <authorList>
            <person name="Mendez C."/>
            <person name="Richter M."/>
            <person name="Ferrer M."/>
            <person name="Sanchez J."/>
        </authorList>
    </citation>
    <scope>NUCLEOTIDE SEQUENCE</scope>
</reference>
<dbReference type="AlphaFoldDB" id="T1BVE6"/>
<dbReference type="PANTHER" id="PTHR20941:SF1">
    <property type="entry name" value="FOLIC ACID SYNTHESIS PROTEIN FOL1"/>
    <property type="match status" value="1"/>
</dbReference>
<sequence length="154" mass="16334">ATVARLKVSICLMHMRGEPGTMQVQPVYDDVLGEVARYLIDHAEAAQAAGISRPDIAIDPGFGFGKTQLHNLALLRGLDHFSRLGYPLMVGLSRKSLIGALTGRPPGERLAGSLAAACLALESGARLIRTHDAAETRDVIRIWEAARGASPVAA</sequence>
<dbReference type="Gene3D" id="3.20.20.20">
    <property type="entry name" value="Dihydropteroate synthase-like"/>
    <property type="match status" value="1"/>
</dbReference>
<dbReference type="PROSITE" id="PS50972">
    <property type="entry name" value="PTERIN_BINDING"/>
    <property type="match status" value="1"/>
</dbReference>
<name>T1BVE6_9ZZZZ</name>
<dbReference type="GO" id="GO:0005829">
    <property type="term" value="C:cytosol"/>
    <property type="evidence" value="ECO:0007669"/>
    <property type="project" value="TreeGrafter"/>
</dbReference>
<proteinExistence type="predicted"/>
<dbReference type="GO" id="GO:0004156">
    <property type="term" value="F:dihydropteroate synthase activity"/>
    <property type="evidence" value="ECO:0007669"/>
    <property type="project" value="UniProtKB-EC"/>
</dbReference>
<feature type="domain" description="Pterin-binding" evidence="1">
    <location>
        <begin position="1"/>
        <end position="141"/>
    </location>
</feature>
<evidence type="ECO:0000259" key="1">
    <source>
        <dbReference type="PROSITE" id="PS50972"/>
    </source>
</evidence>
<dbReference type="EMBL" id="AUZZ01003389">
    <property type="protein sequence ID" value="EQD57114.1"/>
    <property type="molecule type" value="Genomic_DNA"/>
</dbReference>
<evidence type="ECO:0000313" key="2">
    <source>
        <dbReference type="EMBL" id="EQD57114.1"/>
    </source>
</evidence>
<gene>
    <name evidence="2" type="ORF">B2A_04961</name>
</gene>
<dbReference type="Pfam" id="PF00809">
    <property type="entry name" value="Pterin_bind"/>
    <property type="match status" value="1"/>
</dbReference>